<organism evidence="2 3">
    <name type="scientific">Favolaschia claudopus</name>
    <dbReference type="NCBI Taxonomy" id="2862362"/>
    <lineage>
        <taxon>Eukaryota</taxon>
        <taxon>Fungi</taxon>
        <taxon>Dikarya</taxon>
        <taxon>Basidiomycota</taxon>
        <taxon>Agaricomycotina</taxon>
        <taxon>Agaricomycetes</taxon>
        <taxon>Agaricomycetidae</taxon>
        <taxon>Agaricales</taxon>
        <taxon>Marasmiineae</taxon>
        <taxon>Mycenaceae</taxon>
        <taxon>Favolaschia</taxon>
    </lineage>
</organism>
<evidence type="ECO:0000256" key="1">
    <source>
        <dbReference type="SAM" id="MobiDB-lite"/>
    </source>
</evidence>
<comment type="caution">
    <text evidence="2">The sequence shown here is derived from an EMBL/GenBank/DDBJ whole genome shotgun (WGS) entry which is preliminary data.</text>
</comment>
<gene>
    <name evidence="2" type="ORF">R3P38DRAFT_3374005</name>
</gene>
<accession>A0AAV9ZRD4</accession>
<evidence type="ECO:0000313" key="3">
    <source>
        <dbReference type="Proteomes" id="UP001362999"/>
    </source>
</evidence>
<name>A0AAV9ZRD4_9AGAR</name>
<reference evidence="2 3" key="1">
    <citation type="journal article" date="2024" name="J Genomics">
        <title>Draft genome sequencing and assembly of Favolaschia claudopus CIRM-BRFM 2984 isolated from oak limbs.</title>
        <authorList>
            <person name="Navarro D."/>
            <person name="Drula E."/>
            <person name="Chaduli D."/>
            <person name="Cazenave R."/>
            <person name="Ahrendt S."/>
            <person name="Wang J."/>
            <person name="Lipzen A."/>
            <person name="Daum C."/>
            <person name="Barry K."/>
            <person name="Grigoriev I.V."/>
            <person name="Favel A."/>
            <person name="Rosso M.N."/>
            <person name="Martin F."/>
        </authorList>
    </citation>
    <scope>NUCLEOTIDE SEQUENCE [LARGE SCALE GENOMIC DNA]</scope>
    <source>
        <strain evidence="2 3">CIRM-BRFM 2984</strain>
    </source>
</reference>
<dbReference type="Proteomes" id="UP001362999">
    <property type="component" value="Unassembled WGS sequence"/>
</dbReference>
<evidence type="ECO:0000313" key="2">
    <source>
        <dbReference type="EMBL" id="KAK6988713.1"/>
    </source>
</evidence>
<proteinExistence type="predicted"/>
<sequence>MSSASAIDCLVSFLTRPLMKLHKPATIVSLQLSLRASLSSGPLNVSLLLSSVTLPPLPIQRACAVSGIRWSDWILQLSCGIDVQVFLTESSLAIRIGRMPRRIIWVKPETVTTTSVKIGAVSGLRTSPIRRPGFLPRRAVSSTRERDFRSAILNPTRIPTLLCSSYNCDDLADVDAESESDCDSLSDDLSDSGSDISDSACSWTSSESASSVTSVPSGASSRSPSPSSVEAAAVTPDVTRYKYDGGVTQVLSGGVMLGAARTSIPKAPLYAGFSKRRPSDVPKNVGRKVAASALASSWRRCT</sequence>
<dbReference type="AlphaFoldDB" id="A0AAV9ZRD4"/>
<feature type="compositionally biased region" description="Low complexity" evidence="1">
    <location>
        <begin position="191"/>
        <end position="231"/>
    </location>
</feature>
<feature type="region of interest" description="Disordered" evidence="1">
    <location>
        <begin position="182"/>
        <end position="231"/>
    </location>
</feature>
<protein>
    <submittedName>
        <fullName evidence="2">Uncharacterized protein</fullName>
    </submittedName>
</protein>
<keyword evidence="3" id="KW-1185">Reference proteome</keyword>
<dbReference type="EMBL" id="JAWWNJ010000121">
    <property type="protein sequence ID" value="KAK6988713.1"/>
    <property type="molecule type" value="Genomic_DNA"/>
</dbReference>